<organism evidence="1 2">
    <name type="scientific">Litoreibacter halocynthiae</name>
    <dbReference type="NCBI Taxonomy" id="1242689"/>
    <lineage>
        <taxon>Bacteria</taxon>
        <taxon>Pseudomonadati</taxon>
        <taxon>Pseudomonadota</taxon>
        <taxon>Alphaproteobacteria</taxon>
        <taxon>Rhodobacterales</taxon>
        <taxon>Roseobacteraceae</taxon>
        <taxon>Litoreibacter</taxon>
    </lineage>
</organism>
<dbReference type="SUPFAM" id="SSF109854">
    <property type="entry name" value="DinB/YfiT-like putative metalloenzymes"/>
    <property type="match status" value="1"/>
</dbReference>
<evidence type="ECO:0008006" key="3">
    <source>
        <dbReference type="Google" id="ProtNLM"/>
    </source>
</evidence>
<evidence type="ECO:0000313" key="2">
    <source>
        <dbReference type="Proteomes" id="UP000294563"/>
    </source>
</evidence>
<dbReference type="EMBL" id="SOBH01000001">
    <property type="protein sequence ID" value="TDT77779.1"/>
    <property type="molecule type" value="Genomic_DNA"/>
</dbReference>
<dbReference type="InterPro" id="IPR034660">
    <property type="entry name" value="DinB/YfiT-like"/>
</dbReference>
<dbReference type="OrthoDB" id="5347938at2"/>
<name>A0A4R7LQK5_9RHOB</name>
<gene>
    <name evidence="1" type="ORF">BDE40_1077</name>
</gene>
<keyword evidence="2" id="KW-1185">Reference proteome</keyword>
<dbReference type="PANTHER" id="PTHR40658">
    <property type="match status" value="1"/>
</dbReference>
<dbReference type="InterPro" id="IPR012550">
    <property type="entry name" value="DUF1706"/>
</dbReference>
<dbReference type="RefSeq" id="WP_134013395.1">
    <property type="nucleotide sequence ID" value="NZ_SOBH01000001.1"/>
</dbReference>
<accession>A0A4R7LQK5</accession>
<comment type="caution">
    <text evidence="1">The sequence shown here is derived from an EMBL/GenBank/DDBJ whole genome shotgun (WGS) entry which is preliminary data.</text>
</comment>
<dbReference type="PANTHER" id="PTHR40658:SF4">
    <property type="entry name" value="HYPOTHETICAL CYTOSOLIC PROTEIN"/>
    <property type="match status" value="1"/>
</dbReference>
<sequence length="163" mass="17865">MPAATDKAALLAVTEKEYEKLDKLIAVLDADQATAGEDGTSIKDVIGHRAHWIALFLGWYGDGQAGKPVFFPAEGYKWNDLKRYNADLRMRQAGLSWDEVRTLLADRKRALVGLIDSLSEDQLYGGPMKGANNAWTTGRWAEAAGASHFRSAAKFIRAVLRAG</sequence>
<dbReference type="AlphaFoldDB" id="A0A4R7LQK5"/>
<dbReference type="Pfam" id="PF08020">
    <property type="entry name" value="DUF1706"/>
    <property type="match status" value="1"/>
</dbReference>
<dbReference type="Gene3D" id="1.20.120.450">
    <property type="entry name" value="dinb family like domain"/>
    <property type="match status" value="1"/>
</dbReference>
<dbReference type="Proteomes" id="UP000294563">
    <property type="component" value="Unassembled WGS sequence"/>
</dbReference>
<evidence type="ECO:0000313" key="1">
    <source>
        <dbReference type="EMBL" id="TDT77779.1"/>
    </source>
</evidence>
<proteinExistence type="predicted"/>
<protein>
    <recommendedName>
        <fullName evidence="3">DinB family protein</fullName>
    </recommendedName>
</protein>
<reference evidence="1 2" key="1">
    <citation type="submission" date="2019-03" db="EMBL/GenBank/DDBJ databases">
        <title>Genomic Encyclopedia of Archaeal and Bacterial Type Strains, Phase II (KMG-II): from individual species to whole genera.</title>
        <authorList>
            <person name="Goeker M."/>
        </authorList>
    </citation>
    <scope>NUCLEOTIDE SEQUENCE [LARGE SCALE GENOMIC DNA]</scope>
    <source>
        <strain evidence="1 2">DSM 29467</strain>
    </source>
</reference>